<name>A0ABW4C352_9LACO</name>
<comment type="caution">
    <text evidence="1">The sequence shown here is derived from an EMBL/GenBank/DDBJ whole genome shotgun (WGS) entry which is preliminary data.</text>
</comment>
<dbReference type="RefSeq" id="WP_137636070.1">
    <property type="nucleotide sequence ID" value="NZ_BJDL01000032.1"/>
</dbReference>
<keyword evidence="2" id="KW-1185">Reference proteome</keyword>
<proteinExistence type="predicted"/>
<dbReference type="EMBL" id="JBHTOJ010000016">
    <property type="protein sequence ID" value="MFD1420720.1"/>
    <property type="molecule type" value="Genomic_DNA"/>
</dbReference>
<evidence type="ECO:0000313" key="2">
    <source>
        <dbReference type="Proteomes" id="UP001597188"/>
    </source>
</evidence>
<dbReference type="Proteomes" id="UP001597188">
    <property type="component" value="Unassembled WGS sequence"/>
</dbReference>
<accession>A0ABW4C352</accession>
<evidence type="ECO:0000313" key="1">
    <source>
        <dbReference type="EMBL" id="MFD1420720.1"/>
    </source>
</evidence>
<protein>
    <submittedName>
        <fullName evidence="1">Competence protein ComK</fullName>
    </submittedName>
</protein>
<gene>
    <name evidence="1" type="ORF">ACFQ5L_07110</name>
</gene>
<organism evidence="1 2">
    <name type="scientific">Lactiplantibacillus songbeiensis</name>
    <dbReference type="NCBI Taxonomy" id="2559920"/>
    <lineage>
        <taxon>Bacteria</taxon>
        <taxon>Bacillati</taxon>
        <taxon>Bacillota</taxon>
        <taxon>Bacilli</taxon>
        <taxon>Lactobacillales</taxon>
        <taxon>Lactobacillaceae</taxon>
        <taxon>Lactiplantibacillus</taxon>
    </lineage>
</organism>
<sequence>MEIKYRHRVHRDKQYWPGAIDCYDLTDLEGLLVRGERIDGVQVDYLKTFFVLDTRHLVGATNAIILDSERGIVSTKQTVAQLMRTVRQSLRVGAQQRLRDLATIEALSRHKLPIICRDMQFLPVTFRNLPGHHWFGGHQFLHADAEGTGTVVQLWNGVRLEVPITKRAFMKQVERVQLLQLLLAEDDVYYERYSYGGQVGGKRLADELEYAGYRNFSQRLNQEQYGLPVDDADLESWLLGYFGGRYRSDSRLSG</sequence>
<reference evidence="2" key="1">
    <citation type="journal article" date="2019" name="Int. J. Syst. Evol. Microbiol.">
        <title>The Global Catalogue of Microorganisms (GCM) 10K type strain sequencing project: providing services to taxonomists for standard genome sequencing and annotation.</title>
        <authorList>
            <consortium name="The Broad Institute Genomics Platform"/>
            <consortium name="The Broad Institute Genome Sequencing Center for Infectious Disease"/>
            <person name="Wu L."/>
            <person name="Ma J."/>
        </authorList>
    </citation>
    <scope>NUCLEOTIDE SEQUENCE [LARGE SCALE GENOMIC DNA]</scope>
    <source>
        <strain evidence="2">CCM 8931</strain>
    </source>
</reference>